<sequence length="64" mass="6989">MTTHLPGGWKLADHPHHGRVLVVRVSGDTAIYAMPFEVLGICTRPALVSDLTFVDTDNQTTEEA</sequence>
<proteinExistence type="predicted"/>
<keyword evidence="2" id="KW-1185">Reference proteome</keyword>
<organism evidence="1 2">
    <name type="scientific">Corynebacterium freneyi</name>
    <dbReference type="NCBI Taxonomy" id="134034"/>
    <lineage>
        <taxon>Bacteria</taxon>
        <taxon>Bacillati</taxon>
        <taxon>Actinomycetota</taxon>
        <taxon>Actinomycetes</taxon>
        <taxon>Mycobacteriales</taxon>
        <taxon>Corynebacteriaceae</taxon>
        <taxon>Corynebacterium</taxon>
    </lineage>
</organism>
<evidence type="ECO:0000313" key="1">
    <source>
        <dbReference type="EMBL" id="MBP2333061.1"/>
    </source>
</evidence>
<comment type="caution">
    <text evidence="1">The sequence shown here is derived from an EMBL/GenBank/DDBJ whole genome shotgun (WGS) entry which is preliminary data.</text>
</comment>
<accession>A0ABS4U8U5</accession>
<protein>
    <submittedName>
        <fullName evidence="1">Uncharacterized protein</fullName>
    </submittedName>
</protein>
<gene>
    <name evidence="1" type="ORF">JOF33_001760</name>
</gene>
<reference evidence="1 2" key="1">
    <citation type="submission" date="2021-03" db="EMBL/GenBank/DDBJ databases">
        <title>Sequencing the genomes of 1000 actinobacteria strains.</title>
        <authorList>
            <person name="Klenk H.-P."/>
        </authorList>
    </citation>
    <scope>NUCLEOTIDE SEQUENCE [LARGE SCALE GENOMIC DNA]</scope>
    <source>
        <strain evidence="1 2">DSM 44506</strain>
    </source>
</reference>
<evidence type="ECO:0000313" key="2">
    <source>
        <dbReference type="Proteomes" id="UP001519305"/>
    </source>
</evidence>
<dbReference type="RefSeq" id="WP_209653623.1">
    <property type="nucleotide sequence ID" value="NZ_CP047357.1"/>
</dbReference>
<name>A0ABS4U8U5_9CORY</name>
<dbReference type="Proteomes" id="UP001519305">
    <property type="component" value="Unassembled WGS sequence"/>
</dbReference>
<dbReference type="EMBL" id="JAGINY010000001">
    <property type="protein sequence ID" value="MBP2333061.1"/>
    <property type="molecule type" value="Genomic_DNA"/>
</dbReference>